<feature type="compositionally biased region" description="Low complexity" evidence="1">
    <location>
        <begin position="78"/>
        <end position="89"/>
    </location>
</feature>
<name>A0AAN8EW66_TRICO</name>
<organism evidence="2 3">
    <name type="scientific">Trichostrongylus colubriformis</name>
    <name type="common">Black scour worm</name>
    <dbReference type="NCBI Taxonomy" id="6319"/>
    <lineage>
        <taxon>Eukaryota</taxon>
        <taxon>Metazoa</taxon>
        <taxon>Ecdysozoa</taxon>
        <taxon>Nematoda</taxon>
        <taxon>Chromadorea</taxon>
        <taxon>Rhabditida</taxon>
        <taxon>Rhabditina</taxon>
        <taxon>Rhabditomorpha</taxon>
        <taxon>Strongyloidea</taxon>
        <taxon>Trichostrongylidae</taxon>
        <taxon>Trichostrongylus</taxon>
    </lineage>
</organism>
<dbReference type="EMBL" id="WIXE01020190">
    <property type="protein sequence ID" value="KAK5969396.1"/>
    <property type="molecule type" value="Genomic_DNA"/>
</dbReference>
<dbReference type="AlphaFoldDB" id="A0AAN8EW66"/>
<feature type="region of interest" description="Disordered" evidence="1">
    <location>
        <begin position="66"/>
        <end position="134"/>
    </location>
</feature>
<proteinExistence type="predicted"/>
<feature type="compositionally biased region" description="Basic residues" evidence="1">
    <location>
        <begin position="106"/>
        <end position="121"/>
    </location>
</feature>
<comment type="caution">
    <text evidence="2">The sequence shown here is derived from an EMBL/GenBank/DDBJ whole genome shotgun (WGS) entry which is preliminary data.</text>
</comment>
<dbReference type="Proteomes" id="UP001331761">
    <property type="component" value="Unassembled WGS sequence"/>
</dbReference>
<sequence>MARVDKDLRRTKHEIFALDHRIEELRREDPKANESMIYAMRKEKYELEMALTKKKDDLEMALYEWTRKRGRKDTTKQPSSSRIFISPSSHRYQRSTSPRHGSQKGSPKRSHHHTPSHRGSTRRSCSPGCGHRGV</sequence>
<accession>A0AAN8EW66</accession>
<reference evidence="2 3" key="1">
    <citation type="submission" date="2019-10" db="EMBL/GenBank/DDBJ databases">
        <title>Assembly and Annotation for the nematode Trichostrongylus colubriformis.</title>
        <authorList>
            <person name="Martin J."/>
        </authorList>
    </citation>
    <scope>NUCLEOTIDE SEQUENCE [LARGE SCALE GENOMIC DNA]</scope>
    <source>
        <strain evidence="2">G859</strain>
        <tissue evidence="2">Whole worm</tissue>
    </source>
</reference>
<evidence type="ECO:0000313" key="2">
    <source>
        <dbReference type="EMBL" id="KAK5969396.1"/>
    </source>
</evidence>
<feature type="compositionally biased region" description="Polar residues" evidence="1">
    <location>
        <begin position="94"/>
        <end position="105"/>
    </location>
</feature>
<evidence type="ECO:0000256" key="1">
    <source>
        <dbReference type="SAM" id="MobiDB-lite"/>
    </source>
</evidence>
<evidence type="ECO:0000313" key="3">
    <source>
        <dbReference type="Proteomes" id="UP001331761"/>
    </source>
</evidence>
<keyword evidence="3" id="KW-1185">Reference proteome</keyword>
<protein>
    <submittedName>
        <fullName evidence="2">Uncharacterized protein</fullName>
    </submittedName>
</protein>
<gene>
    <name evidence="2" type="ORF">GCK32_022896</name>
</gene>